<accession>A0A0A9F4L7</accession>
<sequence length="13" mass="1428">MQAQFSGPGYLTK</sequence>
<dbReference type="EMBL" id="GBRH01190604">
    <property type="protein sequence ID" value="JAE07292.1"/>
    <property type="molecule type" value="Transcribed_RNA"/>
</dbReference>
<evidence type="ECO:0000313" key="1">
    <source>
        <dbReference type="EMBL" id="JAE07292.1"/>
    </source>
</evidence>
<reference evidence="1" key="1">
    <citation type="submission" date="2014-09" db="EMBL/GenBank/DDBJ databases">
        <authorList>
            <person name="Magalhaes I.L.F."/>
            <person name="Oliveira U."/>
            <person name="Santos F.R."/>
            <person name="Vidigal T.H.D.A."/>
            <person name="Brescovit A.D."/>
            <person name="Santos A.J."/>
        </authorList>
    </citation>
    <scope>NUCLEOTIDE SEQUENCE</scope>
    <source>
        <tissue evidence="1">Shoot tissue taken approximately 20 cm above the soil surface</tissue>
    </source>
</reference>
<proteinExistence type="predicted"/>
<name>A0A0A9F4L7_ARUDO</name>
<organism evidence="1">
    <name type="scientific">Arundo donax</name>
    <name type="common">Giant reed</name>
    <name type="synonym">Donax arundinaceus</name>
    <dbReference type="NCBI Taxonomy" id="35708"/>
    <lineage>
        <taxon>Eukaryota</taxon>
        <taxon>Viridiplantae</taxon>
        <taxon>Streptophyta</taxon>
        <taxon>Embryophyta</taxon>
        <taxon>Tracheophyta</taxon>
        <taxon>Spermatophyta</taxon>
        <taxon>Magnoliopsida</taxon>
        <taxon>Liliopsida</taxon>
        <taxon>Poales</taxon>
        <taxon>Poaceae</taxon>
        <taxon>PACMAD clade</taxon>
        <taxon>Arundinoideae</taxon>
        <taxon>Arundineae</taxon>
        <taxon>Arundo</taxon>
    </lineage>
</organism>
<protein>
    <submittedName>
        <fullName evidence="1">Uncharacterized protein</fullName>
    </submittedName>
</protein>
<reference evidence="1" key="2">
    <citation type="journal article" date="2015" name="Data Brief">
        <title>Shoot transcriptome of the giant reed, Arundo donax.</title>
        <authorList>
            <person name="Barrero R.A."/>
            <person name="Guerrero F.D."/>
            <person name="Moolhuijzen P."/>
            <person name="Goolsby J.A."/>
            <person name="Tidwell J."/>
            <person name="Bellgard S.E."/>
            <person name="Bellgard M.I."/>
        </authorList>
    </citation>
    <scope>NUCLEOTIDE SEQUENCE</scope>
    <source>
        <tissue evidence="1">Shoot tissue taken approximately 20 cm above the soil surface</tissue>
    </source>
</reference>